<dbReference type="AlphaFoldDB" id="A0A1E3VXM0"/>
<dbReference type="PANTHER" id="PTHR11920">
    <property type="entry name" value="GUANYLYL CYCLASE"/>
    <property type="match status" value="1"/>
</dbReference>
<comment type="caution">
    <text evidence="11">The sequence shown here is derived from an EMBL/GenBank/DDBJ whole genome shotgun (WGS) entry which is preliminary data.</text>
</comment>
<feature type="domain" description="Response regulatory" evidence="9">
    <location>
        <begin position="8"/>
        <end position="124"/>
    </location>
</feature>
<dbReference type="InterPro" id="IPR001789">
    <property type="entry name" value="Sig_transdc_resp-reg_receiver"/>
</dbReference>
<dbReference type="InterPro" id="IPR001054">
    <property type="entry name" value="A/G_cyclase"/>
</dbReference>
<dbReference type="STRING" id="1774969.AUC69_10315"/>
<keyword evidence="12" id="KW-1185">Reference proteome</keyword>
<dbReference type="GO" id="GO:0009190">
    <property type="term" value="P:cyclic nucleotide biosynthetic process"/>
    <property type="evidence" value="ECO:0007669"/>
    <property type="project" value="InterPro"/>
</dbReference>
<keyword evidence="8" id="KW-0175">Coiled coil</keyword>
<accession>A0A1E3VXM0</accession>
<keyword evidence="5" id="KW-0472">Membrane</keyword>
<dbReference type="OrthoDB" id="315417at2"/>
<evidence type="ECO:0000256" key="6">
    <source>
        <dbReference type="ARBA" id="ARBA00023239"/>
    </source>
</evidence>
<dbReference type="InterPro" id="IPR011006">
    <property type="entry name" value="CheY-like_superfamily"/>
</dbReference>
<evidence type="ECO:0000256" key="4">
    <source>
        <dbReference type="ARBA" id="ARBA00022989"/>
    </source>
</evidence>
<dbReference type="EMBL" id="LPWF01000023">
    <property type="protein sequence ID" value="ODR98272.1"/>
    <property type="molecule type" value="Genomic_DNA"/>
</dbReference>
<dbReference type="PANTHER" id="PTHR11920:SF335">
    <property type="entry name" value="GUANYLATE CYCLASE"/>
    <property type="match status" value="1"/>
</dbReference>
<proteinExistence type="predicted"/>
<evidence type="ECO:0000256" key="7">
    <source>
        <dbReference type="PROSITE-ProRule" id="PRU00169"/>
    </source>
</evidence>
<sequence length="343" mass="37152">MLSSHRKLVLIVDDTPTNVTVVSGVLKDQFRTKVATNGEKALAIAMGLEKPDLILLDVMMPGMDGYEVCRRLKANPDTAEIPIIFLTAKTDSVDEEKGFEVGAVDYIHKPFSTPIVLARVKTQLALQEAVSEAQEARAQADQLLHALLPKKAADEIRNFGTVIPRRYENVAVLFCDVTNFTAYCDQHEPEEVVSRLDALFVIFERVAAKHGLEKIKTIGDGFMAAAGLLHEIEDPIGSAVRCGLEMASTLVEAHLGWEVRVGVHAGPVVAGVVGQERYQFDIWGDTVNLAARMVGMGASGSVAATREIWEQLSSSFHGESLGEIEVKGKGAIAIFGIRAHPPA</sequence>
<dbReference type="Proteomes" id="UP000094472">
    <property type="component" value="Unassembled WGS sequence"/>
</dbReference>
<comment type="subcellular location">
    <subcellularLocation>
        <location evidence="1">Membrane</location>
    </subcellularLocation>
</comment>
<dbReference type="Pfam" id="PF00211">
    <property type="entry name" value="Guanylate_cyc"/>
    <property type="match status" value="1"/>
</dbReference>
<feature type="modified residue" description="4-aspartylphosphate" evidence="7">
    <location>
        <position position="57"/>
    </location>
</feature>
<evidence type="ECO:0000256" key="5">
    <source>
        <dbReference type="ARBA" id="ARBA00023136"/>
    </source>
</evidence>
<dbReference type="PROSITE" id="PS50125">
    <property type="entry name" value="GUANYLATE_CYCLASE_2"/>
    <property type="match status" value="1"/>
</dbReference>
<dbReference type="SUPFAM" id="SSF55073">
    <property type="entry name" value="Nucleotide cyclase"/>
    <property type="match status" value="1"/>
</dbReference>
<dbReference type="Pfam" id="PF00072">
    <property type="entry name" value="Response_reg"/>
    <property type="match status" value="1"/>
</dbReference>
<evidence type="ECO:0000259" key="9">
    <source>
        <dbReference type="PROSITE" id="PS50110"/>
    </source>
</evidence>
<keyword evidence="7" id="KW-0597">Phosphoprotein</keyword>
<dbReference type="InterPro" id="IPR029787">
    <property type="entry name" value="Nucleotide_cyclase"/>
</dbReference>
<dbReference type="Gene3D" id="3.40.50.2300">
    <property type="match status" value="1"/>
</dbReference>
<dbReference type="CDD" id="cd19920">
    <property type="entry name" value="REC_PA4781-like"/>
    <property type="match status" value="1"/>
</dbReference>
<dbReference type="PROSITE" id="PS50110">
    <property type="entry name" value="RESPONSE_REGULATORY"/>
    <property type="match status" value="1"/>
</dbReference>
<dbReference type="InterPro" id="IPR050401">
    <property type="entry name" value="Cyclic_nucleotide_synthase"/>
</dbReference>
<evidence type="ECO:0000256" key="2">
    <source>
        <dbReference type="ARBA" id="ARBA00022692"/>
    </source>
</evidence>
<feature type="coiled-coil region" evidence="8">
    <location>
        <begin position="119"/>
        <end position="146"/>
    </location>
</feature>
<keyword evidence="2" id="KW-0812">Transmembrane</keyword>
<evidence type="ECO:0000256" key="8">
    <source>
        <dbReference type="SAM" id="Coils"/>
    </source>
</evidence>
<evidence type="ECO:0000256" key="3">
    <source>
        <dbReference type="ARBA" id="ARBA00022741"/>
    </source>
</evidence>
<dbReference type="RefSeq" id="WP_069441494.1">
    <property type="nucleotide sequence ID" value="NZ_LPWF01000023.1"/>
</dbReference>
<organism evidence="11 12">
    <name type="scientific">Methyloceanibacter superfactus</name>
    <dbReference type="NCBI Taxonomy" id="1774969"/>
    <lineage>
        <taxon>Bacteria</taxon>
        <taxon>Pseudomonadati</taxon>
        <taxon>Pseudomonadota</taxon>
        <taxon>Alphaproteobacteria</taxon>
        <taxon>Hyphomicrobiales</taxon>
        <taxon>Hyphomicrobiaceae</taxon>
        <taxon>Methyloceanibacter</taxon>
    </lineage>
</organism>
<evidence type="ECO:0000256" key="1">
    <source>
        <dbReference type="ARBA" id="ARBA00004370"/>
    </source>
</evidence>
<name>A0A1E3VXM0_9HYPH</name>
<dbReference type="SMART" id="SM00044">
    <property type="entry name" value="CYCc"/>
    <property type="match status" value="1"/>
</dbReference>
<evidence type="ECO:0000313" key="12">
    <source>
        <dbReference type="Proteomes" id="UP000094472"/>
    </source>
</evidence>
<dbReference type="GO" id="GO:0004016">
    <property type="term" value="F:adenylate cyclase activity"/>
    <property type="evidence" value="ECO:0007669"/>
    <property type="project" value="UniProtKB-ARBA"/>
</dbReference>
<dbReference type="GO" id="GO:0000166">
    <property type="term" value="F:nucleotide binding"/>
    <property type="evidence" value="ECO:0007669"/>
    <property type="project" value="UniProtKB-KW"/>
</dbReference>
<evidence type="ECO:0008006" key="13">
    <source>
        <dbReference type="Google" id="ProtNLM"/>
    </source>
</evidence>
<dbReference type="GO" id="GO:0000160">
    <property type="term" value="P:phosphorelay signal transduction system"/>
    <property type="evidence" value="ECO:0007669"/>
    <property type="project" value="InterPro"/>
</dbReference>
<evidence type="ECO:0000259" key="10">
    <source>
        <dbReference type="PROSITE" id="PS50125"/>
    </source>
</evidence>
<keyword evidence="6" id="KW-0456">Lyase</keyword>
<dbReference type="GO" id="GO:0016020">
    <property type="term" value="C:membrane"/>
    <property type="evidence" value="ECO:0007669"/>
    <property type="project" value="UniProtKB-SubCell"/>
</dbReference>
<reference evidence="11 12" key="1">
    <citation type="journal article" date="2016" name="Environ. Microbiol.">
        <title>New Methyloceanibacter diversity from North Sea sediments includes methanotroph containing solely the soluble methane monooxygenase.</title>
        <authorList>
            <person name="Vekeman B."/>
            <person name="Kerckhof F.M."/>
            <person name="Cremers G."/>
            <person name="de Vos P."/>
            <person name="Vandamme P."/>
            <person name="Boon N."/>
            <person name="Op den Camp H.J."/>
            <person name="Heylen K."/>
        </authorList>
    </citation>
    <scope>NUCLEOTIDE SEQUENCE [LARGE SCALE GENOMIC DNA]</scope>
    <source>
        <strain evidence="11 12">R-67175</strain>
    </source>
</reference>
<dbReference type="SUPFAM" id="SSF52172">
    <property type="entry name" value="CheY-like"/>
    <property type="match status" value="1"/>
</dbReference>
<feature type="domain" description="Guanylate cyclase" evidence="10">
    <location>
        <begin position="171"/>
        <end position="294"/>
    </location>
</feature>
<dbReference type="SMART" id="SM00448">
    <property type="entry name" value="REC"/>
    <property type="match status" value="1"/>
</dbReference>
<keyword evidence="3" id="KW-0547">Nucleotide-binding</keyword>
<keyword evidence="4" id="KW-1133">Transmembrane helix</keyword>
<gene>
    <name evidence="11" type="ORF">AUC69_10315</name>
</gene>
<dbReference type="Gene3D" id="3.30.70.1230">
    <property type="entry name" value="Nucleotide cyclase"/>
    <property type="match status" value="1"/>
</dbReference>
<protein>
    <recommendedName>
        <fullName evidence="13">Guanylate cyclase</fullName>
    </recommendedName>
</protein>
<evidence type="ECO:0000313" key="11">
    <source>
        <dbReference type="EMBL" id="ODR98272.1"/>
    </source>
</evidence>
<dbReference type="CDD" id="cd07302">
    <property type="entry name" value="CHD"/>
    <property type="match status" value="1"/>
</dbReference>